<sequence>MLTAWGDESGSQPERDPHTYLLAAALIDDADVEVVRKTMDGLLLPGEKKVHWHNSSDERRELLIRTVAGLPTMSVVVVHHEQDASDRRHRRKCLEYLLPQLAEMPCSHITFESRKQLDSSDQDILGKFRARKVIGPGLRIHHSIGMSEPVLWVADVVCGAVVQHRVGNPRYLDRLGGLIDIRQI</sequence>
<reference evidence="1 2" key="1">
    <citation type="submission" date="2017-07" db="EMBL/GenBank/DDBJ databases">
        <title>First draft Genome Sequence of Nocardia cerradoensis isolated from human infection.</title>
        <authorList>
            <person name="Carrasco G."/>
        </authorList>
    </citation>
    <scope>NUCLEOTIDE SEQUENCE [LARGE SCALE GENOMIC DNA]</scope>
    <source>
        <strain evidence="1 2">CNM20130759</strain>
    </source>
</reference>
<proteinExistence type="predicted"/>
<evidence type="ECO:0008006" key="3">
    <source>
        <dbReference type="Google" id="ProtNLM"/>
    </source>
</evidence>
<name>A0A231GUH1_9NOCA</name>
<dbReference type="Proteomes" id="UP000215506">
    <property type="component" value="Unassembled WGS sequence"/>
</dbReference>
<organism evidence="1 2">
    <name type="scientific">Nocardia cerradoensis</name>
    <dbReference type="NCBI Taxonomy" id="85688"/>
    <lineage>
        <taxon>Bacteria</taxon>
        <taxon>Bacillati</taxon>
        <taxon>Actinomycetota</taxon>
        <taxon>Actinomycetes</taxon>
        <taxon>Mycobacteriales</taxon>
        <taxon>Nocardiaceae</taxon>
        <taxon>Nocardia</taxon>
    </lineage>
</organism>
<evidence type="ECO:0000313" key="1">
    <source>
        <dbReference type="EMBL" id="OXR40270.1"/>
    </source>
</evidence>
<protein>
    <recommendedName>
        <fullName evidence="3">DUF3800 domain-containing protein</fullName>
    </recommendedName>
</protein>
<dbReference type="EMBL" id="NGAF01000036">
    <property type="protein sequence ID" value="OXR40270.1"/>
    <property type="molecule type" value="Genomic_DNA"/>
</dbReference>
<evidence type="ECO:0000313" key="2">
    <source>
        <dbReference type="Proteomes" id="UP000215506"/>
    </source>
</evidence>
<dbReference type="AlphaFoldDB" id="A0A231GUH1"/>
<comment type="caution">
    <text evidence="1">The sequence shown here is derived from an EMBL/GenBank/DDBJ whole genome shotgun (WGS) entry which is preliminary data.</text>
</comment>
<accession>A0A231GUH1</accession>
<keyword evidence="2" id="KW-1185">Reference proteome</keyword>
<gene>
    <name evidence="1" type="ORF">B7C42_07695</name>
</gene>
<dbReference type="RefSeq" id="WP_094028274.1">
    <property type="nucleotide sequence ID" value="NZ_NGAF01000036.1"/>
</dbReference>